<dbReference type="OrthoDB" id="572639at2"/>
<accession>A0A2M9R2P9</accession>
<feature type="domain" description="YspA cpYpsA-related SLOG" evidence="1">
    <location>
        <begin position="1"/>
        <end position="68"/>
    </location>
</feature>
<evidence type="ECO:0000259" key="1">
    <source>
        <dbReference type="Pfam" id="PF10686"/>
    </source>
</evidence>
<comment type="caution">
    <text evidence="2">The sequence shown here is derived from an EMBL/GenBank/DDBJ whole genome shotgun (WGS) entry which is preliminary data.</text>
</comment>
<protein>
    <recommendedName>
        <fullName evidence="1">YspA cpYpsA-related SLOG domain-containing protein</fullName>
    </recommendedName>
</protein>
<dbReference type="AlphaFoldDB" id="A0A2M9R2P9"/>
<keyword evidence="3" id="KW-1185">Reference proteome</keyword>
<dbReference type="SUPFAM" id="SSF102405">
    <property type="entry name" value="MCP/YpsA-like"/>
    <property type="match status" value="1"/>
</dbReference>
<reference evidence="2 3" key="1">
    <citation type="submission" date="2017-06" db="EMBL/GenBank/DDBJ databases">
        <title>Description of Avrilella dinanensis gen. nov. sp. nov.</title>
        <authorList>
            <person name="Leyer C."/>
            <person name="Sassi M."/>
            <person name="Minet J."/>
            <person name="Kayal S."/>
            <person name="Cattoir V."/>
        </authorList>
    </citation>
    <scope>NUCLEOTIDE SEQUENCE [LARGE SCALE GENOMIC DNA]</scope>
    <source>
        <strain evidence="2 3">UR159</strain>
    </source>
</reference>
<dbReference type="InterPro" id="IPR019627">
    <property type="entry name" value="YAcAr"/>
</dbReference>
<evidence type="ECO:0000313" key="2">
    <source>
        <dbReference type="EMBL" id="PJR03140.1"/>
    </source>
</evidence>
<gene>
    <name evidence="2" type="ORF">CDL10_00485</name>
</gene>
<organism evidence="2 3">
    <name type="scientific">Avrilella dinanensis</name>
    <dbReference type="NCBI Taxonomy" id="2008672"/>
    <lineage>
        <taxon>Bacteria</taxon>
        <taxon>Pseudomonadati</taxon>
        <taxon>Bacteroidota</taxon>
        <taxon>Flavobacteriia</taxon>
        <taxon>Flavobacteriales</taxon>
        <taxon>Flavobacteriaceae</taxon>
        <taxon>Avrilella</taxon>
    </lineage>
</organism>
<dbReference type="Pfam" id="PF10686">
    <property type="entry name" value="YAcAr"/>
    <property type="match status" value="1"/>
</dbReference>
<dbReference type="EMBL" id="NIPO01000001">
    <property type="protein sequence ID" value="PJR03140.1"/>
    <property type="molecule type" value="Genomic_DNA"/>
</dbReference>
<dbReference type="Proteomes" id="UP000231960">
    <property type="component" value="Unassembled WGS sequence"/>
</dbReference>
<dbReference type="Gene3D" id="3.40.50.450">
    <property type="match status" value="2"/>
</dbReference>
<proteinExistence type="predicted"/>
<name>A0A2M9R2P9_9FLAO</name>
<dbReference type="RefSeq" id="WP_100676709.1">
    <property type="nucleotide sequence ID" value="NZ_NIPO01000001.1"/>
</dbReference>
<evidence type="ECO:0000313" key="3">
    <source>
        <dbReference type="Proteomes" id="UP000231960"/>
    </source>
</evidence>
<sequence>MKLAIIGSRGFTDYDFLKKSVSDFLKRNSLVCTHIVSGGAKGADTLASQYAMEHQLEMIVFKPDWKQYGKRAGFIRNTTIIENADVVIAFWDGNSSGTKDAIMKAIALNKRTKIKIYKQNISV</sequence>